<dbReference type="EMBL" id="CP040915">
    <property type="protein sequence ID" value="QDC23767.1"/>
    <property type="molecule type" value="Genomic_DNA"/>
</dbReference>
<feature type="region of interest" description="Disordered" evidence="1">
    <location>
        <begin position="50"/>
        <end position="100"/>
    </location>
</feature>
<organism evidence="3 4">
    <name type="scientific">Georgenia yuyongxinii</name>
    <dbReference type="NCBI Taxonomy" id="2589797"/>
    <lineage>
        <taxon>Bacteria</taxon>
        <taxon>Bacillati</taxon>
        <taxon>Actinomycetota</taxon>
        <taxon>Actinomycetes</taxon>
        <taxon>Micrococcales</taxon>
        <taxon>Bogoriellaceae</taxon>
        <taxon>Georgenia</taxon>
    </lineage>
</organism>
<gene>
    <name evidence="3" type="ORF">FE374_03205</name>
</gene>
<feature type="region of interest" description="Disordered" evidence="1">
    <location>
        <begin position="196"/>
        <end position="236"/>
    </location>
</feature>
<evidence type="ECO:0000313" key="4">
    <source>
        <dbReference type="Proteomes" id="UP000314616"/>
    </source>
</evidence>
<feature type="region of interest" description="Disordered" evidence="1">
    <location>
        <begin position="254"/>
        <end position="366"/>
    </location>
</feature>
<accession>A0A5B8C100</accession>
<dbReference type="OrthoDB" id="3265977at2"/>
<dbReference type="AlphaFoldDB" id="A0A5B8C100"/>
<dbReference type="RefSeq" id="WP_139927209.1">
    <property type="nucleotide sequence ID" value="NZ_CP040915.1"/>
</dbReference>
<feature type="compositionally biased region" description="Low complexity" evidence="1">
    <location>
        <begin position="320"/>
        <end position="332"/>
    </location>
</feature>
<reference evidence="3 4" key="1">
    <citation type="submission" date="2019-05" db="EMBL/GenBank/DDBJ databases">
        <title>Georgenia *** sp. nov., and Georgenia *** sp. nov., isolated from the intestinal contents of plateau pika (Ochotona curzoniae) in the Qinghai-Tibet plateau of China.</title>
        <authorList>
            <person name="Tian Z."/>
        </authorList>
    </citation>
    <scope>NUCLEOTIDE SEQUENCE [LARGE SCALE GENOMIC DNA]</scope>
    <source>
        <strain evidence="3 4">Z443</strain>
    </source>
</reference>
<feature type="compositionally biased region" description="Basic and acidic residues" evidence="1">
    <location>
        <begin position="74"/>
        <end position="83"/>
    </location>
</feature>
<feature type="transmembrane region" description="Helical" evidence="2">
    <location>
        <begin position="127"/>
        <end position="152"/>
    </location>
</feature>
<evidence type="ECO:0000256" key="1">
    <source>
        <dbReference type="SAM" id="MobiDB-lite"/>
    </source>
</evidence>
<name>A0A5B8C100_9MICO</name>
<evidence type="ECO:0000256" key="2">
    <source>
        <dbReference type="SAM" id="Phobius"/>
    </source>
</evidence>
<sequence>MEIQGYVVIALTLILLGYLLPHLVRSRQLLLDSRVEDRFSGDLRVLATAGPGASAGGPSADPGAHHGQPAARPYLHDPARRPEAPAVNRPHARTERASGDARALAAARAARAARLSRRAAAVRRRRILTVTLLLLSVAAWAAVGIAAAHWGLAVGPTLLLGTVLELGRRTATKTRANDRRDRSEMARLEERLRAVSQRNAAEVAARTPAARSAAPRPTAAPRTAGASPAAASTSATGVSPAAASEAAVGATAAPSPVADADADADAAKGASSPAEARDGAVVSAGTGTSAEAAPERSVSGSEETDGVAAVVPRRPDHVPAPEVAGPAVPEPASTWTPVPVPVPSYTLKPAAPRRDVDPYVSDDADSSLAAVPQRPISASPAAAAAALSEPVAVTLDLDAVLARRRAAGE</sequence>
<keyword evidence="2" id="KW-1133">Transmembrane helix</keyword>
<feature type="transmembrane region" description="Helical" evidence="2">
    <location>
        <begin position="6"/>
        <end position="24"/>
    </location>
</feature>
<keyword evidence="2" id="KW-0472">Membrane</keyword>
<dbReference type="KEGG" id="gyu:FE374_03205"/>
<feature type="compositionally biased region" description="Low complexity" evidence="1">
    <location>
        <begin position="200"/>
        <end position="236"/>
    </location>
</feature>
<protein>
    <submittedName>
        <fullName evidence="3">Uncharacterized protein</fullName>
    </submittedName>
</protein>
<keyword evidence="2" id="KW-0812">Transmembrane</keyword>
<feature type="compositionally biased region" description="Low complexity" evidence="1">
    <location>
        <begin position="50"/>
        <end position="67"/>
    </location>
</feature>
<proteinExistence type="predicted"/>
<dbReference type="Proteomes" id="UP000314616">
    <property type="component" value="Chromosome"/>
</dbReference>
<evidence type="ECO:0000313" key="3">
    <source>
        <dbReference type="EMBL" id="QDC23767.1"/>
    </source>
</evidence>